<name>G0EG86_PYRF1</name>
<reference evidence="2 3" key="1">
    <citation type="journal article" date="2011" name="Stand. Genomic Sci.">
        <title>Complete genome sequence of the hyperthermophilic chemolithoautotroph Pyrolobus fumarii type strain (1A).</title>
        <authorList>
            <person name="Anderson I."/>
            <person name="Goker M."/>
            <person name="Nolan M."/>
            <person name="Lucas S."/>
            <person name="Hammon N."/>
            <person name="Deshpande S."/>
            <person name="Cheng J.F."/>
            <person name="Tapia R."/>
            <person name="Han C."/>
            <person name="Goodwin L."/>
            <person name="Pitluck S."/>
            <person name="Huntemann M."/>
            <person name="Liolios K."/>
            <person name="Ivanova N."/>
            <person name="Pagani I."/>
            <person name="Mavromatis K."/>
            <person name="Ovchinikova G."/>
            <person name="Pati A."/>
            <person name="Chen A."/>
            <person name="Palaniappan K."/>
            <person name="Land M."/>
            <person name="Hauser L."/>
            <person name="Brambilla E.M."/>
            <person name="Huber H."/>
            <person name="Yasawong M."/>
            <person name="Rohde M."/>
            <person name="Spring S."/>
            <person name="Abt B."/>
            <person name="Sikorski J."/>
            <person name="Wirth R."/>
            <person name="Detter J.C."/>
            <person name="Woyke T."/>
            <person name="Bristow J."/>
            <person name="Eisen J.A."/>
            <person name="Markowitz V."/>
            <person name="Hugenholtz P."/>
            <person name="Kyrpides N.C."/>
            <person name="Klenk H.P."/>
            <person name="Lapidus A."/>
        </authorList>
    </citation>
    <scope>NUCLEOTIDE SEQUENCE [LARGE SCALE GENOMIC DNA]</scope>
    <source>
        <strain evidence="3">DSM 11204 / 1A</strain>
    </source>
</reference>
<proteinExistence type="predicted"/>
<dbReference type="eggNOG" id="arCOG01191">
    <property type="taxonomic scope" value="Archaea"/>
</dbReference>
<dbReference type="Proteomes" id="UP000001037">
    <property type="component" value="Chromosome"/>
</dbReference>
<dbReference type="SMART" id="SM00748">
    <property type="entry name" value="HEPN"/>
    <property type="match status" value="1"/>
</dbReference>
<dbReference type="PROSITE" id="PS50910">
    <property type="entry name" value="HEPN"/>
    <property type="match status" value="1"/>
</dbReference>
<dbReference type="EMBL" id="CP002838">
    <property type="protein sequence ID" value="AEM38334.1"/>
    <property type="molecule type" value="Genomic_DNA"/>
</dbReference>
<dbReference type="SUPFAM" id="SSF81593">
    <property type="entry name" value="Nucleotidyltransferase substrate binding subunit/domain"/>
    <property type="match status" value="1"/>
</dbReference>
<dbReference type="KEGG" id="pfm:Pyrfu_0463"/>
<dbReference type="STRING" id="694429.Pyrfu_0463"/>
<dbReference type="Pfam" id="PF05168">
    <property type="entry name" value="HEPN"/>
    <property type="match status" value="1"/>
</dbReference>
<accession>G0EG86</accession>
<keyword evidence="3" id="KW-1185">Reference proteome</keyword>
<evidence type="ECO:0000259" key="1">
    <source>
        <dbReference type="PROSITE" id="PS50910"/>
    </source>
</evidence>
<dbReference type="InterPro" id="IPR007842">
    <property type="entry name" value="HEPN_dom"/>
</dbReference>
<gene>
    <name evidence="2" type="ordered locus">Pyrfu_0463</name>
</gene>
<feature type="domain" description="HEPN" evidence="1">
    <location>
        <begin position="26"/>
        <end position="150"/>
    </location>
</feature>
<evidence type="ECO:0000313" key="2">
    <source>
        <dbReference type="EMBL" id="AEM38334.1"/>
    </source>
</evidence>
<evidence type="ECO:0000313" key="3">
    <source>
        <dbReference type="Proteomes" id="UP000001037"/>
    </source>
</evidence>
<dbReference type="Gene3D" id="1.20.120.330">
    <property type="entry name" value="Nucleotidyltransferases domain 2"/>
    <property type="match status" value="1"/>
</dbReference>
<dbReference type="AlphaFoldDB" id="G0EG86"/>
<dbReference type="InParanoid" id="G0EG86"/>
<protein>
    <submittedName>
        <fullName evidence="2">HEPN domain protein</fullName>
    </submittedName>
</protein>
<dbReference type="HOGENOM" id="CLU_123170_1_1_2"/>
<sequence length="156" mass="17645">MVYNVLVFLGSSGCVMGSGERVELLKDRARFFLSLARELLERGRYDIAAFCAEQAMQLRVKASLLRLSGEMPRIHGLRELLGILARVLEELGCRSLAGEVRRYTREYRDQLIDAEDAYTSARYGVFTLGAREVADVILAAKRLFELLEEVERRALG</sequence>
<organism evidence="2 3">
    <name type="scientific">Pyrolobus fumarii (strain DSM 11204 / 1A)</name>
    <dbReference type="NCBI Taxonomy" id="694429"/>
    <lineage>
        <taxon>Archaea</taxon>
        <taxon>Thermoproteota</taxon>
        <taxon>Thermoprotei</taxon>
        <taxon>Desulfurococcales</taxon>
        <taxon>Pyrodictiaceae</taxon>
        <taxon>Pyrolobus</taxon>
    </lineage>
</organism>